<dbReference type="STRING" id="48697.A0A101MG04"/>
<protein>
    <submittedName>
        <fullName evidence="1">Uncharacterized protein</fullName>
    </submittedName>
</protein>
<reference evidence="1 2" key="1">
    <citation type="submission" date="2015-10" db="EMBL/GenBank/DDBJ databases">
        <title>Genome sequencing of Penicillium freii.</title>
        <authorList>
            <person name="Nguyen H.D."/>
            <person name="Visagie C.M."/>
            <person name="Seifert K.A."/>
        </authorList>
    </citation>
    <scope>NUCLEOTIDE SEQUENCE [LARGE SCALE GENOMIC DNA]</scope>
    <source>
        <strain evidence="1 2">DAOM 242723</strain>
    </source>
</reference>
<accession>A0A101MG04</accession>
<sequence>MHRNGLIVRSQDHGRYHYSQAVKEFRQLLETPRQVSLDDVETCAIFNSTCRAYAHFWKRIRNYSESKM</sequence>
<keyword evidence="2" id="KW-1185">Reference proteome</keyword>
<evidence type="ECO:0000313" key="2">
    <source>
        <dbReference type="Proteomes" id="UP000055045"/>
    </source>
</evidence>
<organism evidence="1 2">
    <name type="scientific">Penicillium freii</name>
    <dbReference type="NCBI Taxonomy" id="48697"/>
    <lineage>
        <taxon>Eukaryota</taxon>
        <taxon>Fungi</taxon>
        <taxon>Dikarya</taxon>
        <taxon>Ascomycota</taxon>
        <taxon>Pezizomycotina</taxon>
        <taxon>Eurotiomycetes</taxon>
        <taxon>Eurotiomycetidae</taxon>
        <taxon>Eurotiales</taxon>
        <taxon>Aspergillaceae</taxon>
        <taxon>Penicillium</taxon>
    </lineage>
</organism>
<proteinExistence type="predicted"/>
<evidence type="ECO:0000313" key="1">
    <source>
        <dbReference type="EMBL" id="KUM59680.1"/>
    </source>
</evidence>
<dbReference type="Proteomes" id="UP000055045">
    <property type="component" value="Unassembled WGS sequence"/>
</dbReference>
<comment type="caution">
    <text evidence="1">The sequence shown here is derived from an EMBL/GenBank/DDBJ whole genome shotgun (WGS) entry which is preliminary data.</text>
</comment>
<name>A0A101MG04_PENFR</name>
<gene>
    <name evidence="1" type="ORF">ACN42_g7461</name>
</gene>
<dbReference type="EMBL" id="LLXE01000212">
    <property type="protein sequence ID" value="KUM59680.1"/>
    <property type="molecule type" value="Genomic_DNA"/>
</dbReference>
<dbReference type="AlphaFoldDB" id="A0A101MG04"/>